<name>A0ABD3G5W7_9STRA</name>
<gene>
    <name evidence="1" type="ORF">V7S43_000500</name>
</gene>
<dbReference type="EMBL" id="JBIMZQ010000001">
    <property type="protein sequence ID" value="KAL3674552.1"/>
    <property type="molecule type" value="Genomic_DNA"/>
</dbReference>
<evidence type="ECO:0000313" key="2">
    <source>
        <dbReference type="Proteomes" id="UP001632037"/>
    </source>
</evidence>
<keyword evidence="2" id="KW-1185">Reference proteome</keyword>
<proteinExistence type="predicted"/>
<organism evidence="1 2">
    <name type="scientific">Phytophthora oleae</name>
    <dbReference type="NCBI Taxonomy" id="2107226"/>
    <lineage>
        <taxon>Eukaryota</taxon>
        <taxon>Sar</taxon>
        <taxon>Stramenopiles</taxon>
        <taxon>Oomycota</taxon>
        <taxon>Peronosporomycetes</taxon>
        <taxon>Peronosporales</taxon>
        <taxon>Peronosporaceae</taxon>
        <taxon>Phytophthora</taxon>
    </lineage>
</organism>
<protein>
    <submittedName>
        <fullName evidence="1">Uncharacterized protein</fullName>
    </submittedName>
</protein>
<dbReference type="AlphaFoldDB" id="A0ABD3G5W7"/>
<sequence>MSTTFMSSLLLTAEREQHELLKVQHELGLALDLEDHRTAELRSRCRPTTALIGQRSSK</sequence>
<dbReference type="Proteomes" id="UP001632037">
    <property type="component" value="Unassembled WGS sequence"/>
</dbReference>
<accession>A0ABD3G5W7</accession>
<evidence type="ECO:0000313" key="1">
    <source>
        <dbReference type="EMBL" id="KAL3674552.1"/>
    </source>
</evidence>
<reference evidence="1 2" key="1">
    <citation type="submission" date="2024-09" db="EMBL/GenBank/DDBJ databases">
        <title>Genome sequencing and assembly of Phytophthora oleae, isolate VK10A, causative agent of rot of olive drupes.</title>
        <authorList>
            <person name="Conti Taguali S."/>
            <person name="Riolo M."/>
            <person name="La Spada F."/>
            <person name="Cacciola S.O."/>
            <person name="Dionisio G."/>
        </authorList>
    </citation>
    <scope>NUCLEOTIDE SEQUENCE [LARGE SCALE GENOMIC DNA]</scope>
    <source>
        <strain evidence="1 2">VK10A</strain>
    </source>
</reference>
<comment type="caution">
    <text evidence="1">The sequence shown here is derived from an EMBL/GenBank/DDBJ whole genome shotgun (WGS) entry which is preliminary data.</text>
</comment>